<comment type="caution">
    <text evidence="2">The sequence shown here is derived from an EMBL/GenBank/DDBJ whole genome shotgun (WGS) entry which is preliminary data.</text>
</comment>
<protein>
    <recommendedName>
        <fullName evidence="4">Transporter</fullName>
    </recommendedName>
</protein>
<reference evidence="2" key="1">
    <citation type="journal article" date="2021" name="PeerJ">
        <title>Extensive microbial diversity within the chicken gut microbiome revealed by metagenomics and culture.</title>
        <authorList>
            <person name="Gilroy R."/>
            <person name="Ravi A."/>
            <person name="Getino M."/>
            <person name="Pursley I."/>
            <person name="Horton D.L."/>
            <person name="Alikhan N.F."/>
            <person name="Baker D."/>
            <person name="Gharbi K."/>
            <person name="Hall N."/>
            <person name="Watson M."/>
            <person name="Adriaenssens E.M."/>
            <person name="Foster-Nyarko E."/>
            <person name="Jarju S."/>
            <person name="Secka A."/>
            <person name="Antonio M."/>
            <person name="Oren A."/>
            <person name="Chaudhuri R.R."/>
            <person name="La Ragione R."/>
            <person name="Hildebrand F."/>
            <person name="Pallen M.J."/>
        </authorList>
    </citation>
    <scope>NUCLEOTIDE SEQUENCE</scope>
    <source>
        <strain evidence="2">ChiHjej11B10-19426</strain>
    </source>
</reference>
<name>A0A9D2DD92_9BACT</name>
<dbReference type="AlphaFoldDB" id="A0A9D2DD92"/>
<evidence type="ECO:0000313" key="3">
    <source>
        <dbReference type="Proteomes" id="UP000824014"/>
    </source>
</evidence>
<proteinExistence type="predicted"/>
<evidence type="ECO:0000256" key="1">
    <source>
        <dbReference type="SAM" id="SignalP"/>
    </source>
</evidence>
<dbReference type="Proteomes" id="UP000824014">
    <property type="component" value="Unassembled WGS sequence"/>
</dbReference>
<gene>
    <name evidence="2" type="ORF">H9816_02690</name>
</gene>
<dbReference type="EMBL" id="DXCC01000006">
    <property type="protein sequence ID" value="HIZ14808.1"/>
    <property type="molecule type" value="Genomic_DNA"/>
</dbReference>
<evidence type="ECO:0008006" key="4">
    <source>
        <dbReference type="Google" id="ProtNLM"/>
    </source>
</evidence>
<keyword evidence="1" id="KW-0732">Signal</keyword>
<accession>A0A9D2DD92</accession>
<reference evidence="2" key="2">
    <citation type="submission" date="2021-04" db="EMBL/GenBank/DDBJ databases">
        <authorList>
            <person name="Gilroy R."/>
        </authorList>
    </citation>
    <scope>NUCLEOTIDE SEQUENCE</scope>
    <source>
        <strain evidence="2">ChiHjej11B10-19426</strain>
    </source>
</reference>
<organism evidence="2 3">
    <name type="scientific">Candidatus Tidjanibacter faecipullorum</name>
    <dbReference type="NCBI Taxonomy" id="2838766"/>
    <lineage>
        <taxon>Bacteria</taxon>
        <taxon>Pseudomonadati</taxon>
        <taxon>Bacteroidota</taxon>
        <taxon>Bacteroidia</taxon>
        <taxon>Bacteroidales</taxon>
        <taxon>Rikenellaceae</taxon>
        <taxon>Tidjanibacter</taxon>
    </lineage>
</organism>
<sequence length="254" mass="27865">MKRTTLTRLTLLLAAVCCLASAPHVHAQETPRSVYFTGGVDLVSSYLWRGYREAGVSMQPSIALNAGGFKLSAWGSADLTGISYRELDLKATYVLGPVTFSVIDVYCVNPSQEGDHNHNYFSYNRQGAPHRVEAGVAWCISKKVPLTIAWYTTLVGGSDYDENGKRTWASYAQLSYPFSIKGIDLEAGIGIVPWAAPAIYRLDRNFYVQDVFLNAGKSWRIESLAGLTFSVFTTLSWSPAMQDANIMGGIAVKI</sequence>
<evidence type="ECO:0000313" key="2">
    <source>
        <dbReference type="EMBL" id="HIZ14808.1"/>
    </source>
</evidence>
<feature type="signal peptide" evidence="1">
    <location>
        <begin position="1"/>
        <end position="27"/>
    </location>
</feature>
<feature type="chain" id="PRO_5038491965" description="Transporter" evidence="1">
    <location>
        <begin position="28"/>
        <end position="254"/>
    </location>
</feature>